<accession>A0A553HYD9</accession>
<feature type="compositionally biased region" description="Polar residues" evidence="5">
    <location>
        <begin position="279"/>
        <end position="292"/>
    </location>
</feature>
<keyword evidence="3 6" id="KW-1133">Transmembrane helix</keyword>
<gene>
    <name evidence="8" type="ORF">FHL15_006112</name>
</gene>
<dbReference type="GO" id="GO:0007189">
    <property type="term" value="P:adenylate cyclase-activating G protein-coupled receptor signaling pathway"/>
    <property type="evidence" value="ECO:0007669"/>
    <property type="project" value="TreeGrafter"/>
</dbReference>
<dbReference type="Proteomes" id="UP000319160">
    <property type="component" value="Unassembled WGS sequence"/>
</dbReference>
<sequence length="439" mass="48753">MKSPPMGVLHAISIIERVGSIFSLAGCLFIIVTFLSSSAFRKPINRLMFYASFGNMLVNVGTLIARAYVDKQDSVGCQLQAFLIQQFLPSDALWALAMAFNVYLTFYWKYDAQKLRRIEKWYLLICYGVPLPPALAYIFISTKEKGRIYGDAILWCWVDSKWDILRIATFYGPIWVILAATFFIYIRAGGEIYRKRRQLRKLDSSSIGGGATDIEMFKMEEAYPVKTTEISVTSESATQPNVDAHSLQGPKSNSAQESEASAAYSITISSNHGPRDSRAVSTNKNVQTNVTQAKAKRRKNHDLNSAAWAYTKCAILFFTALAVTWLPSSANRVYSVVHAGETVVVLEILSAIVLPLQGTWNAIIYIVTSWAAVKLFFSELLHHAGRSAPAVGPPKDQRSLPFTNKSRSRTSDDTDSMTELAGNAIPMPKSSRSHSSSIR</sequence>
<feature type="region of interest" description="Disordered" evidence="5">
    <location>
        <begin position="387"/>
        <end position="439"/>
    </location>
</feature>
<dbReference type="PANTHER" id="PTHR23112">
    <property type="entry name" value="G PROTEIN-COUPLED RECEPTOR 157-RELATED"/>
    <property type="match status" value="1"/>
</dbReference>
<feature type="region of interest" description="Disordered" evidence="5">
    <location>
        <begin position="234"/>
        <end position="253"/>
    </location>
</feature>
<evidence type="ECO:0000256" key="5">
    <source>
        <dbReference type="SAM" id="MobiDB-lite"/>
    </source>
</evidence>
<dbReference type="SUPFAM" id="SSF81321">
    <property type="entry name" value="Family A G protein-coupled receptor-like"/>
    <property type="match status" value="1"/>
</dbReference>
<dbReference type="EMBL" id="VFLP01000032">
    <property type="protein sequence ID" value="TRX92974.1"/>
    <property type="molecule type" value="Genomic_DNA"/>
</dbReference>
<evidence type="ECO:0000256" key="1">
    <source>
        <dbReference type="ARBA" id="ARBA00004141"/>
    </source>
</evidence>
<dbReference type="Pfam" id="PF05462">
    <property type="entry name" value="Dicty_CAR"/>
    <property type="match status" value="1"/>
</dbReference>
<dbReference type="Gene3D" id="1.20.1070.10">
    <property type="entry name" value="Rhodopsin 7-helix transmembrane proteins"/>
    <property type="match status" value="1"/>
</dbReference>
<evidence type="ECO:0000256" key="3">
    <source>
        <dbReference type="ARBA" id="ARBA00022989"/>
    </source>
</evidence>
<keyword evidence="4 6" id="KW-0472">Membrane</keyword>
<evidence type="ECO:0000313" key="9">
    <source>
        <dbReference type="Proteomes" id="UP000319160"/>
    </source>
</evidence>
<dbReference type="PANTHER" id="PTHR23112:SF22">
    <property type="entry name" value="G-PROTEIN COUPLED RECEPTOR"/>
    <property type="match status" value="1"/>
</dbReference>
<evidence type="ECO:0000256" key="2">
    <source>
        <dbReference type="ARBA" id="ARBA00022692"/>
    </source>
</evidence>
<dbReference type="GO" id="GO:0004930">
    <property type="term" value="F:G protein-coupled receptor activity"/>
    <property type="evidence" value="ECO:0007669"/>
    <property type="project" value="TreeGrafter"/>
</dbReference>
<keyword evidence="9" id="KW-1185">Reference proteome</keyword>
<name>A0A553HYD9_9PEZI</name>
<keyword evidence="2 6" id="KW-0812">Transmembrane</keyword>
<dbReference type="GO" id="GO:0005886">
    <property type="term" value="C:plasma membrane"/>
    <property type="evidence" value="ECO:0007669"/>
    <property type="project" value="TreeGrafter"/>
</dbReference>
<feature type="transmembrane region" description="Helical" evidence="6">
    <location>
        <begin position="92"/>
        <end position="109"/>
    </location>
</feature>
<reference evidence="9" key="1">
    <citation type="submission" date="2019-06" db="EMBL/GenBank/DDBJ databases">
        <title>Draft genome sequence of the griseofulvin-producing fungus Xylaria cubensis strain G536.</title>
        <authorList>
            <person name="Mead M.E."/>
            <person name="Raja H.A."/>
            <person name="Steenwyk J.L."/>
            <person name="Knowles S.L."/>
            <person name="Oberlies N.H."/>
            <person name="Rokas A."/>
        </authorList>
    </citation>
    <scope>NUCLEOTIDE SEQUENCE [LARGE SCALE GENOMIC DNA]</scope>
    <source>
        <strain evidence="9">G536</strain>
    </source>
</reference>
<feature type="transmembrane region" description="Helical" evidence="6">
    <location>
        <begin position="20"/>
        <end position="40"/>
    </location>
</feature>
<dbReference type="GO" id="GO:0007166">
    <property type="term" value="P:cell surface receptor signaling pathway"/>
    <property type="evidence" value="ECO:0007669"/>
    <property type="project" value="InterPro"/>
</dbReference>
<dbReference type="STRING" id="2512241.A0A553HYD9"/>
<dbReference type="OrthoDB" id="18453at2759"/>
<evidence type="ECO:0000313" key="8">
    <source>
        <dbReference type="EMBL" id="TRX92974.1"/>
    </source>
</evidence>
<feature type="transmembrane region" description="Helical" evidence="6">
    <location>
        <begin position="47"/>
        <end position="69"/>
    </location>
</feature>
<evidence type="ECO:0000259" key="7">
    <source>
        <dbReference type="PROSITE" id="PS50261"/>
    </source>
</evidence>
<dbReference type="AlphaFoldDB" id="A0A553HYD9"/>
<dbReference type="InterPro" id="IPR017981">
    <property type="entry name" value="GPCR_2-like_7TM"/>
</dbReference>
<feature type="transmembrane region" description="Helical" evidence="6">
    <location>
        <begin position="306"/>
        <end position="326"/>
    </location>
</feature>
<proteinExistence type="predicted"/>
<protein>
    <recommendedName>
        <fullName evidence="7">G-protein coupled receptors family 2 profile 2 domain-containing protein</fullName>
    </recommendedName>
</protein>
<feature type="region of interest" description="Disordered" evidence="5">
    <location>
        <begin position="269"/>
        <end position="297"/>
    </location>
</feature>
<comment type="caution">
    <text evidence="8">The sequence shown here is derived from an EMBL/GenBank/DDBJ whole genome shotgun (WGS) entry which is preliminary data.</text>
</comment>
<feature type="transmembrane region" description="Helical" evidence="6">
    <location>
        <begin position="164"/>
        <end position="186"/>
    </location>
</feature>
<feature type="transmembrane region" description="Helical" evidence="6">
    <location>
        <begin position="121"/>
        <end position="140"/>
    </location>
</feature>
<feature type="domain" description="G-protein coupled receptors family 2 profile 2" evidence="7">
    <location>
        <begin position="12"/>
        <end position="197"/>
    </location>
</feature>
<comment type="subcellular location">
    <subcellularLocation>
        <location evidence="1">Membrane</location>
        <topology evidence="1">Multi-pass membrane protein</topology>
    </subcellularLocation>
</comment>
<evidence type="ECO:0000256" key="6">
    <source>
        <dbReference type="SAM" id="Phobius"/>
    </source>
</evidence>
<dbReference type="PROSITE" id="PS50261">
    <property type="entry name" value="G_PROTEIN_RECEP_F2_4"/>
    <property type="match status" value="1"/>
</dbReference>
<organism evidence="8 9">
    <name type="scientific">Xylaria flabelliformis</name>
    <dbReference type="NCBI Taxonomy" id="2512241"/>
    <lineage>
        <taxon>Eukaryota</taxon>
        <taxon>Fungi</taxon>
        <taxon>Dikarya</taxon>
        <taxon>Ascomycota</taxon>
        <taxon>Pezizomycotina</taxon>
        <taxon>Sordariomycetes</taxon>
        <taxon>Xylariomycetidae</taxon>
        <taxon>Xylariales</taxon>
        <taxon>Xylariaceae</taxon>
        <taxon>Xylaria</taxon>
    </lineage>
</organism>
<evidence type="ECO:0000256" key="4">
    <source>
        <dbReference type="ARBA" id="ARBA00023136"/>
    </source>
</evidence>